<dbReference type="InterPro" id="IPR013830">
    <property type="entry name" value="SGNH_hydro"/>
</dbReference>
<dbReference type="RefSeq" id="WP_015185514.1">
    <property type="nucleotide sequence ID" value="NC_019738.1"/>
</dbReference>
<name>K9WLU5_9CYAN</name>
<dbReference type="Proteomes" id="UP000010471">
    <property type="component" value="Chromosome"/>
</dbReference>
<dbReference type="EMBL" id="CP003630">
    <property type="protein sequence ID" value="AFZ21385.1"/>
    <property type="molecule type" value="Genomic_DNA"/>
</dbReference>
<dbReference type="eggNOG" id="COG2755">
    <property type="taxonomic scope" value="Bacteria"/>
</dbReference>
<dbReference type="SUPFAM" id="SSF52266">
    <property type="entry name" value="SGNH hydrolase"/>
    <property type="match status" value="1"/>
</dbReference>
<feature type="transmembrane region" description="Helical" evidence="2">
    <location>
        <begin position="7"/>
        <end position="28"/>
    </location>
</feature>
<dbReference type="InterPro" id="IPR036514">
    <property type="entry name" value="SGNH_hydro_sf"/>
</dbReference>
<dbReference type="STRING" id="1173027.Mic7113_5760"/>
<dbReference type="KEGG" id="mic:Mic7113_5760"/>
<feature type="region of interest" description="Disordered" evidence="1">
    <location>
        <begin position="153"/>
        <end position="173"/>
    </location>
</feature>
<evidence type="ECO:0000313" key="5">
    <source>
        <dbReference type="Proteomes" id="UP000010471"/>
    </source>
</evidence>
<keyword evidence="5" id="KW-1185">Reference proteome</keyword>
<evidence type="ECO:0000313" key="4">
    <source>
        <dbReference type="EMBL" id="AFZ21385.1"/>
    </source>
</evidence>
<proteinExistence type="predicted"/>
<dbReference type="OrthoDB" id="505604at2"/>
<dbReference type="CDD" id="cd00229">
    <property type="entry name" value="SGNH_hydrolase"/>
    <property type="match status" value="1"/>
</dbReference>
<organism evidence="4 5">
    <name type="scientific">Allocoleopsis franciscana PCC 7113</name>
    <dbReference type="NCBI Taxonomy" id="1173027"/>
    <lineage>
        <taxon>Bacteria</taxon>
        <taxon>Bacillati</taxon>
        <taxon>Cyanobacteriota</taxon>
        <taxon>Cyanophyceae</taxon>
        <taxon>Coleofasciculales</taxon>
        <taxon>Coleofasciculaceae</taxon>
        <taxon>Allocoleopsis</taxon>
        <taxon>Allocoleopsis franciscana</taxon>
    </lineage>
</organism>
<evidence type="ECO:0000256" key="2">
    <source>
        <dbReference type="SAM" id="Phobius"/>
    </source>
</evidence>
<feature type="domain" description="SGNH hydrolase-type esterase" evidence="3">
    <location>
        <begin position="84"/>
        <end position="307"/>
    </location>
</feature>
<reference evidence="4 5" key="1">
    <citation type="submission" date="2012-06" db="EMBL/GenBank/DDBJ databases">
        <title>Finished chromosome of genome of Microcoleus sp. PCC 7113.</title>
        <authorList>
            <consortium name="US DOE Joint Genome Institute"/>
            <person name="Gugger M."/>
            <person name="Coursin T."/>
            <person name="Rippka R."/>
            <person name="Tandeau De Marsac N."/>
            <person name="Huntemann M."/>
            <person name="Wei C.-L."/>
            <person name="Han J."/>
            <person name="Detter J.C."/>
            <person name="Han C."/>
            <person name="Tapia R."/>
            <person name="Chen A."/>
            <person name="Kyrpides N."/>
            <person name="Mavromatis K."/>
            <person name="Markowitz V."/>
            <person name="Szeto E."/>
            <person name="Ivanova N."/>
            <person name="Pagani I."/>
            <person name="Pati A."/>
            <person name="Goodwin L."/>
            <person name="Nordberg H.P."/>
            <person name="Cantor M.N."/>
            <person name="Hua S.X."/>
            <person name="Woyke T."/>
            <person name="Kerfeld C.A."/>
        </authorList>
    </citation>
    <scope>NUCLEOTIDE SEQUENCE [LARGE SCALE GENOMIC DNA]</scope>
    <source>
        <strain evidence="4 5">PCC 7113</strain>
    </source>
</reference>
<keyword evidence="2" id="KW-0472">Membrane</keyword>
<keyword evidence="2" id="KW-1133">Transmembrane helix</keyword>
<dbReference type="Pfam" id="PF13472">
    <property type="entry name" value="Lipase_GDSL_2"/>
    <property type="match status" value="1"/>
</dbReference>
<evidence type="ECO:0000256" key="1">
    <source>
        <dbReference type="SAM" id="MobiDB-lite"/>
    </source>
</evidence>
<dbReference type="AlphaFoldDB" id="K9WLU5"/>
<protein>
    <submittedName>
        <fullName evidence="4">Lysophospholipase L1-like esterase</fullName>
    </submittedName>
</protein>
<accession>K9WLU5</accession>
<evidence type="ECO:0000259" key="3">
    <source>
        <dbReference type="Pfam" id="PF13472"/>
    </source>
</evidence>
<sequence length="327" mass="36354">MKFPAKYWIPGCTVAALIVIELVLRLALGLGSPVLFQADADIGYRYRPNQTVFRFGKTIKYNEYSQRSQPVTTPKPQGTLRILFIGDSIINGGTLTDQTQTISALFEARLAAKKQPVEVINASAGSWAIGNQLAYLRKFGIFESEAVISQMGTDDLAQPTSTSDRVGHDPSYPDRPPLLAIQEALTRYILPRLANLVRLGSPPANVSRPSVQELDQQFQQNLQNLNALVTWVRTQQRPIFVLFTPNLNNLVPSFNVPKYKPEFLQLLNSLQVNVIDAHQAWSTLPKKTVETFYQPDGIHLTVPGNQAIADLLFERLCTAQKLPGCLP</sequence>
<dbReference type="HOGENOM" id="CLU_843871_0_0_3"/>
<dbReference type="Gene3D" id="3.40.50.1110">
    <property type="entry name" value="SGNH hydrolase"/>
    <property type="match status" value="1"/>
</dbReference>
<keyword evidence="2" id="KW-0812">Transmembrane</keyword>
<gene>
    <name evidence="4" type="ORF">Mic7113_5760</name>
</gene>